<dbReference type="SUPFAM" id="SSF52833">
    <property type="entry name" value="Thioredoxin-like"/>
    <property type="match status" value="1"/>
</dbReference>
<comment type="caution">
    <text evidence="1">The sequence shown here is derived from an EMBL/GenBank/DDBJ whole genome shotgun (WGS) entry which is preliminary data.</text>
</comment>
<evidence type="ECO:0000313" key="2">
    <source>
        <dbReference type="Proteomes" id="UP000276634"/>
    </source>
</evidence>
<dbReference type="Gene3D" id="3.40.30.10">
    <property type="entry name" value="Glutaredoxin"/>
    <property type="match status" value="1"/>
</dbReference>
<protein>
    <submittedName>
        <fullName evidence="1">(2Fe-2S) ferredoxin</fullName>
    </submittedName>
</protein>
<dbReference type="InterPro" id="IPR036249">
    <property type="entry name" value="Thioredoxin-like_sf"/>
</dbReference>
<proteinExistence type="predicted"/>
<dbReference type="OrthoDB" id="9800597at2"/>
<dbReference type="Proteomes" id="UP000276634">
    <property type="component" value="Unassembled WGS sequence"/>
</dbReference>
<gene>
    <name evidence="1" type="ORF">EDC57_2241</name>
</gene>
<name>A0A3N1XSD5_9GAMM</name>
<organism evidence="1 2">
    <name type="scientific">Inmirania thermothiophila</name>
    <dbReference type="NCBI Taxonomy" id="1750597"/>
    <lineage>
        <taxon>Bacteria</taxon>
        <taxon>Pseudomonadati</taxon>
        <taxon>Pseudomonadota</taxon>
        <taxon>Gammaproteobacteria</taxon>
        <taxon>Chromatiales</taxon>
        <taxon>Ectothiorhodospiraceae</taxon>
        <taxon>Inmirania</taxon>
    </lineage>
</organism>
<evidence type="ECO:0000313" key="1">
    <source>
        <dbReference type="EMBL" id="ROR29570.1"/>
    </source>
</evidence>
<sequence>MPYYRRHLFFCENQREEGEPCCARFGASELRQYAMERCKALGIFGPGGVRVQRAGCLGRCDEAPVAVVYPDGVWYTYVDRSDIDEIVERHLVGGEVVERLRLPDEPPAR</sequence>
<dbReference type="RefSeq" id="WP_123401982.1">
    <property type="nucleotide sequence ID" value="NZ_RJVI01000003.1"/>
</dbReference>
<reference evidence="1 2" key="1">
    <citation type="submission" date="2018-11" db="EMBL/GenBank/DDBJ databases">
        <title>Genomic Encyclopedia of Type Strains, Phase IV (KMG-IV): sequencing the most valuable type-strain genomes for metagenomic binning, comparative biology and taxonomic classification.</title>
        <authorList>
            <person name="Goeker M."/>
        </authorList>
    </citation>
    <scope>NUCLEOTIDE SEQUENCE [LARGE SCALE GENOMIC DNA]</scope>
    <source>
        <strain evidence="1 2">DSM 100275</strain>
    </source>
</reference>
<dbReference type="CDD" id="cd02980">
    <property type="entry name" value="TRX_Fd_family"/>
    <property type="match status" value="1"/>
</dbReference>
<keyword evidence="2" id="KW-1185">Reference proteome</keyword>
<dbReference type="AlphaFoldDB" id="A0A3N1XSD5"/>
<accession>A0A3N1XSD5</accession>
<dbReference type="EMBL" id="RJVI01000003">
    <property type="protein sequence ID" value="ROR29570.1"/>
    <property type="molecule type" value="Genomic_DNA"/>
</dbReference>